<evidence type="ECO:0000256" key="2">
    <source>
        <dbReference type="HAMAP-Rule" id="MF_01074"/>
    </source>
</evidence>
<dbReference type="HAMAP" id="MF_01074">
    <property type="entry name" value="LarC"/>
    <property type="match status" value="1"/>
</dbReference>
<dbReference type="GO" id="GO:0016829">
    <property type="term" value="F:lyase activity"/>
    <property type="evidence" value="ECO:0007669"/>
    <property type="project" value="UniProtKB-UniRule"/>
</dbReference>
<reference evidence="5" key="1">
    <citation type="submission" date="2017-11" db="EMBL/GenBank/DDBJ databases">
        <title>Phenotypic and genomic properties of facultatively anaerobic sulfur-reducing natronoarchaea from hypersaline soda lakes.</title>
        <authorList>
            <person name="Sorokin D.Y."/>
            <person name="Kublanov I.V."/>
            <person name="Roman P."/>
            <person name="Sinninghe Damste J.S."/>
            <person name="Golyshin P.N."/>
            <person name="Rojo D."/>
            <person name="Ciordia S."/>
            <person name="Mena M.D.C."/>
            <person name="Ferrer M."/>
            <person name="Messina E."/>
            <person name="Smedile F."/>
            <person name="La Spada G."/>
            <person name="La Cono V."/>
            <person name="Yakimov M.M."/>
        </authorList>
    </citation>
    <scope>NUCLEOTIDE SEQUENCE [LARGE SCALE GENOMIC DNA]</scope>
    <source>
        <strain evidence="5">AArc-Sl</strain>
    </source>
</reference>
<feature type="compositionally biased region" description="Basic and acidic residues" evidence="3">
    <location>
        <begin position="60"/>
        <end position="70"/>
    </location>
</feature>
<dbReference type="PANTHER" id="PTHR36566">
    <property type="entry name" value="NICKEL INSERTION PROTEIN-RELATED"/>
    <property type="match status" value="1"/>
</dbReference>
<dbReference type="OrthoDB" id="10691at2157"/>
<evidence type="ECO:0000313" key="4">
    <source>
        <dbReference type="EMBL" id="AUX10237.1"/>
    </source>
</evidence>
<feature type="region of interest" description="Disordered" evidence="3">
    <location>
        <begin position="60"/>
        <end position="93"/>
    </location>
</feature>
<dbReference type="PANTHER" id="PTHR36566:SF1">
    <property type="entry name" value="PYRIDINIUM-3,5-BISTHIOCARBOXYLIC ACID MONONUCLEOTIDE NICKEL INSERTION PROTEIN"/>
    <property type="match status" value="1"/>
</dbReference>
<protein>
    <recommendedName>
        <fullName evidence="2">Putative nickel insertion protein</fullName>
    </recommendedName>
</protein>
<keyword evidence="5" id="KW-1185">Reference proteome</keyword>
<name>A0A343TMB5_9EURY</name>
<gene>
    <name evidence="4" type="ORF">AArcSl_2618</name>
</gene>
<keyword evidence="1 2" id="KW-0533">Nickel</keyword>
<dbReference type="EMBL" id="CP025066">
    <property type="protein sequence ID" value="AUX10237.1"/>
    <property type="molecule type" value="Genomic_DNA"/>
</dbReference>
<keyword evidence="2" id="KW-0456">Lyase</keyword>
<dbReference type="Gene3D" id="3.10.20.300">
    <property type="entry name" value="mk0293 like domain"/>
    <property type="match status" value="1"/>
</dbReference>
<organism evidence="4 5">
    <name type="scientific">Halalkaliarchaeum desulfuricum</name>
    <dbReference type="NCBI Taxonomy" id="2055893"/>
    <lineage>
        <taxon>Archaea</taxon>
        <taxon>Methanobacteriati</taxon>
        <taxon>Methanobacteriota</taxon>
        <taxon>Stenosarchaea group</taxon>
        <taxon>Halobacteria</taxon>
        <taxon>Halobacteriales</taxon>
        <taxon>Haloferacaceae</taxon>
        <taxon>Halalkaliarchaeum</taxon>
    </lineage>
</organism>
<evidence type="ECO:0000256" key="3">
    <source>
        <dbReference type="SAM" id="MobiDB-lite"/>
    </source>
</evidence>
<proteinExistence type="inferred from homology"/>
<feature type="compositionally biased region" description="Basic and acidic residues" evidence="3">
    <location>
        <begin position="79"/>
        <end position="93"/>
    </location>
</feature>
<dbReference type="GO" id="GO:0016151">
    <property type="term" value="F:nickel cation binding"/>
    <property type="evidence" value="ECO:0007669"/>
    <property type="project" value="UniProtKB-UniRule"/>
</dbReference>
<evidence type="ECO:0000313" key="5">
    <source>
        <dbReference type="Proteomes" id="UP000263012"/>
    </source>
</evidence>
<dbReference type="Pfam" id="PF01969">
    <property type="entry name" value="Ni_insertion"/>
    <property type="match status" value="1"/>
</dbReference>
<dbReference type="KEGG" id="hdf:AArcSl_2618"/>
<dbReference type="NCBIfam" id="TIGR00299">
    <property type="entry name" value="nickel pincer cofactor biosynthesis protein LarC"/>
    <property type="match status" value="1"/>
</dbReference>
<dbReference type="Gene3D" id="3.30.70.1380">
    <property type="entry name" value="Transcriptional regulatory protein pf0864 domain like"/>
    <property type="match status" value="1"/>
</dbReference>
<accession>A0A343TMB5</accession>
<dbReference type="AlphaFoldDB" id="A0A343TMB5"/>
<evidence type="ECO:0000256" key="1">
    <source>
        <dbReference type="ARBA" id="ARBA00022596"/>
    </source>
</evidence>
<dbReference type="Proteomes" id="UP000263012">
    <property type="component" value="Chromosome"/>
</dbReference>
<dbReference type="RefSeq" id="WP_119820148.1">
    <property type="nucleotide sequence ID" value="NZ_CP025066.1"/>
</dbReference>
<dbReference type="InterPro" id="IPR002822">
    <property type="entry name" value="Ni_insertion"/>
</dbReference>
<dbReference type="GeneID" id="37878976"/>
<sequence length="421" mass="44657">MIIAFDGRTGAAGDMILGALLAAGADRNALGPVEEGLPIRYDVSRVMRSGITATNVDVLLERDDGAHDHESEEETDDESGAKHAEGHGPSRSYDEVIEIVEGLELPEPVERDALAVFELLAAAEAEIHGVDVPEVHFHEVGADDAIADVVGACLLFADLGTERVVTTPVSAGGGEVATSHGTYPVPAPAVVQLAERADWNLVGGPVDRELLTPTGAAILAHFAEGVDVLPELSVTASGFGAGDPDRADRPNVLRAIVGRETGRLEREEITVLETNLDDATPETLGGLHDRLQEAGALDVSVVSTTMKKSRPGHLVKVICRPGDARRVARALALETGTLGVREHGAGHRWIANRRHRTVELEIDGRHYEVGVKIASTADGEVYDTSAEYDDAAVVAEETGLATREVARRAERLVDDVPDARQ</sequence>
<comment type="similarity">
    <text evidence="2">Belongs to the LarC family.</text>
</comment>